<comment type="caution">
    <text evidence="1">The sequence shown here is derived from an EMBL/GenBank/DDBJ whole genome shotgun (WGS) entry which is preliminary data.</text>
</comment>
<name>A1ZT95_MICM2</name>
<dbReference type="AlphaFoldDB" id="A1ZT95"/>
<accession>A1ZT95</accession>
<protein>
    <submittedName>
        <fullName evidence="1">Uncharacterized protein</fullName>
    </submittedName>
</protein>
<organism evidence="1 2">
    <name type="scientific">Microscilla marina ATCC 23134</name>
    <dbReference type="NCBI Taxonomy" id="313606"/>
    <lineage>
        <taxon>Bacteria</taxon>
        <taxon>Pseudomonadati</taxon>
        <taxon>Bacteroidota</taxon>
        <taxon>Cytophagia</taxon>
        <taxon>Cytophagales</taxon>
        <taxon>Microscillaceae</taxon>
        <taxon>Microscilla</taxon>
    </lineage>
</organism>
<evidence type="ECO:0000313" key="2">
    <source>
        <dbReference type="Proteomes" id="UP000004095"/>
    </source>
</evidence>
<sequence length="169" mass="19223">MVFSALVELYGHNLSIMEFDVAFKRPVYIDTNIEIHLTSEATEGQSKKIKFEIKTEKNNRLKQAVEGFLVCNVSSAECDVENLEKSLLIAWLAKATAENFTGIAVTNLGIEFQGQQVSREMPELELNHGDINPKYGNRKTLYKGLSKQQDEEVYHGYYIVASKEWVNRS</sequence>
<reference evidence="1 2" key="1">
    <citation type="submission" date="2007-01" db="EMBL/GenBank/DDBJ databases">
        <authorList>
            <person name="Haygood M."/>
            <person name="Podell S."/>
            <person name="Anderson C."/>
            <person name="Hopkinson B."/>
            <person name="Roe K."/>
            <person name="Barbeau K."/>
            <person name="Gaasterland T."/>
            <person name="Ferriera S."/>
            <person name="Johnson J."/>
            <person name="Kravitz S."/>
            <person name="Beeson K."/>
            <person name="Sutton G."/>
            <person name="Rogers Y.-H."/>
            <person name="Friedman R."/>
            <person name="Frazier M."/>
            <person name="Venter J.C."/>
        </authorList>
    </citation>
    <scope>NUCLEOTIDE SEQUENCE [LARGE SCALE GENOMIC DNA]</scope>
    <source>
        <strain evidence="1 2">ATCC 23134</strain>
    </source>
</reference>
<evidence type="ECO:0000313" key="1">
    <source>
        <dbReference type="EMBL" id="EAY26317.1"/>
    </source>
</evidence>
<dbReference type="Proteomes" id="UP000004095">
    <property type="component" value="Unassembled WGS sequence"/>
</dbReference>
<keyword evidence="2" id="KW-1185">Reference proteome</keyword>
<dbReference type="EMBL" id="AAWS01000035">
    <property type="protein sequence ID" value="EAY26317.1"/>
    <property type="molecule type" value="Genomic_DNA"/>
</dbReference>
<gene>
    <name evidence="1" type="ORF">M23134_04593</name>
</gene>
<proteinExistence type="predicted"/>